<evidence type="ECO:0000256" key="7">
    <source>
        <dbReference type="ARBA" id="ARBA00023136"/>
    </source>
</evidence>
<dbReference type="GO" id="GO:0008324">
    <property type="term" value="F:monoatomic cation transmembrane transporter activity"/>
    <property type="evidence" value="ECO:0007669"/>
    <property type="project" value="InterPro"/>
</dbReference>
<evidence type="ECO:0000256" key="5">
    <source>
        <dbReference type="ARBA" id="ARBA00022692"/>
    </source>
</evidence>
<dbReference type="PIRSF" id="PIRSF019239">
    <property type="entry name" value="MrpE"/>
    <property type="match status" value="1"/>
</dbReference>
<dbReference type="PATRIC" id="fig|908809.3.peg.84"/>
<keyword evidence="3" id="KW-0813">Transport</keyword>
<dbReference type="AlphaFoldDB" id="A0A0R3K2W9"/>
<keyword evidence="3" id="KW-0050">Antiport</keyword>
<evidence type="ECO:0000256" key="2">
    <source>
        <dbReference type="ARBA" id="ARBA00006228"/>
    </source>
</evidence>
<protein>
    <submittedName>
        <fullName evidence="9">Na(+)/H(+) antiporter subunit E1</fullName>
    </submittedName>
</protein>
<comment type="caution">
    <text evidence="9">The sequence shown here is derived from an EMBL/GenBank/DDBJ whole genome shotgun (WGS) entry which is preliminary data.</text>
</comment>
<comment type="subcellular location">
    <subcellularLocation>
        <location evidence="1">Cell membrane</location>
        <topology evidence="1">Multi-pass membrane protein</topology>
    </subcellularLocation>
</comment>
<evidence type="ECO:0000256" key="1">
    <source>
        <dbReference type="ARBA" id="ARBA00004651"/>
    </source>
</evidence>
<dbReference type="PANTHER" id="PTHR34584">
    <property type="entry name" value="NA(+)/H(+) ANTIPORTER SUBUNIT E1"/>
    <property type="match status" value="1"/>
</dbReference>
<keyword evidence="4" id="KW-1003">Cell membrane</keyword>
<dbReference type="OrthoDB" id="9800498at2"/>
<evidence type="ECO:0000256" key="3">
    <source>
        <dbReference type="ARBA" id="ARBA00022449"/>
    </source>
</evidence>
<evidence type="ECO:0000313" key="9">
    <source>
        <dbReference type="EMBL" id="KRQ87918.1"/>
    </source>
</evidence>
<evidence type="ECO:0000256" key="6">
    <source>
        <dbReference type="ARBA" id="ARBA00022989"/>
    </source>
</evidence>
<evidence type="ECO:0000256" key="8">
    <source>
        <dbReference type="SAM" id="Phobius"/>
    </source>
</evidence>
<dbReference type="EMBL" id="LKHP01000001">
    <property type="protein sequence ID" value="KRQ87918.1"/>
    <property type="molecule type" value="Genomic_DNA"/>
</dbReference>
<evidence type="ECO:0000313" key="10">
    <source>
        <dbReference type="Proteomes" id="UP000052015"/>
    </source>
</evidence>
<feature type="transmembrane region" description="Helical" evidence="8">
    <location>
        <begin position="56"/>
        <end position="75"/>
    </location>
</feature>
<dbReference type="Pfam" id="PF01899">
    <property type="entry name" value="MNHE"/>
    <property type="match status" value="1"/>
</dbReference>
<comment type="similarity">
    <text evidence="2">Belongs to the CPA3 antiporters (TC 2.A.63) subunit E family.</text>
</comment>
<dbReference type="PANTHER" id="PTHR34584:SF1">
    <property type="entry name" value="NA(+)_H(+) ANTIPORTER SUBUNIT E1"/>
    <property type="match status" value="1"/>
</dbReference>
<keyword evidence="7 8" id="KW-0472">Membrane</keyword>
<organism evidence="9 10">
    <name type="scientific">Caloramator mitchellensis</name>
    <dbReference type="NCBI Taxonomy" id="908809"/>
    <lineage>
        <taxon>Bacteria</taxon>
        <taxon>Bacillati</taxon>
        <taxon>Bacillota</taxon>
        <taxon>Clostridia</taxon>
        <taxon>Eubacteriales</taxon>
        <taxon>Clostridiaceae</taxon>
        <taxon>Caloramator</taxon>
    </lineage>
</organism>
<dbReference type="RefSeq" id="WP_057975965.1">
    <property type="nucleotide sequence ID" value="NZ_LKHP01000001.1"/>
</dbReference>
<dbReference type="Proteomes" id="UP000052015">
    <property type="component" value="Unassembled WGS sequence"/>
</dbReference>
<evidence type="ECO:0000256" key="4">
    <source>
        <dbReference type="ARBA" id="ARBA00022475"/>
    </source>
</evidence>
<keyword evidence="6 8" id="KW-1133">Transmembrane helix</keyword>
<name>A0A0R3K2W9_CALMK</name>
<keyword evidence="10" id="KW-1185">Reference proteome</keyword>
<dbReference type="GO" id="GO:0005886">
    <property type="term" value="C:plasma membrane"/>
    <property type="evidence" value="ECO:0007669"/>
    <property type="project" value="UniProtKB-SubCell"/>
</dbReference>
<proteinExistence type="inferred from homology"/>
<dbReference type="STRING" id="908809.ABG79_00083"/>
<keyword evidence="5 8" id="KW-0812">Transmembrane</keyword>
<feature type="transmembrane region" description="Helical" evidence="8">
    <location>
        <begin position="29"/>
        <end position="44"/>
    </location>
</feature>
<accession>A0A0R3K2W9</accession>
<dbReference type="GO" id="GO:0015297">
    <property type="term" value="F:antiporter activity"/>
    <property type="evidence" value="ECO:0007669"/>
    <property type="project" value="UniProtKB-KW"/>
</dbReference>
<dbReference type="InterPro" id="IPR002758">
    <property type="entry name" value="Cation_antiport_E"/>
</dbReference>
<gene>
    <name evidence="9" type="primary">mnhE1_1</name>
    <name evidence="9" type="ORF">ABG79_00083</name>
</gene>
<reference evidence="9 10" key="1">
    <citation type="submission" date="2015-09" db="EMBL/GenBank/DDBJ databases">
        <title>Draft genome sequence of a Caloramator mitchellensis, a moderate thermophile from the Great Artesian Basin of Australia.</title>
        <authorList>
            <person name="Patel B.K."/>
        </authorList>
    </citation>
    <scope>NUCLEOTIDE SEQUENCE [LARGE SCALE GENOMIC DNA]</scope>
    <source>
        <strain evidence="9 10">VF08</strain>
    </source>
</reference>
<sequence length="158" mass="17769">MLNFIFTFVSMFFIWTALSYPLSNQEIVYGTILSILISILAQYFSKEKKPFKIKSLFYLIKYFLVFLVELIKANLNMAKIVLTPSLPISPKVIKVKTSLTSSIAKAILANSITLTPGTISVELIGDELFIHAVEGDKVQNPEDLKGPFEKILKEAFES</sequence>